<evidence type="ECO:0008006" key="4">
    <source>
        <dbReference type="Google" id="ProtNLM"/>
    </source>
</evidence>
<organism evidence="2 3">
    <name type="scientific">Vitis vinifera</name>
    <name type="common">Grape</name>
    <dbReference type="NCBI Taxonomy" id="29760"/>
    <lineage>
        <taxon>Eukaryota</taxon>
        <taxon>Viridiplantae</taxon>
        <taxon>Streptophyta</taxon>
        <taxon>Embryophyta</taxon>
        <taxon>Tracheophyta</taxon>
        <taxon>Spermatophyta</taxon>
        <taxon>Magnoliopsida</taxon>
        <taxon>eudicotyledons</taxon>
        <taxon>Gunneridae</taxon>
        <taxon>Pentapetalae</taxon>
        <taxon>rosids</taxon>
        <taxon>Vitales</taxon>
        <taxon>Vitaceae</taxon>
        <taxon>Viteae</taxon>
        <taxon>Vitis</taxon>
    </lineage>
</organism>
<dbReference type="Proteomes" id="UP000288805">
    <property type="component" value="Unassembled WGS sequence"/>
</dbReference>
<dbReference type="GO" id="GO:0003676">
    <property type="term" value="F:nucleic acid binding"/>
    <property type="evidence" value="ECO:0007669"/>
    <property type="project" value="InterPro"/>
</dbReference>
<proteinExistence type="predicted"/>
<accession>A0A438GU96</accession>
<dbReference type="SUPFAM" id="SSF53098">
    <property type="entry name" value="Ribonuclease H-like"/>
    <property type="match status" value="1"/>
</dbReference>
<sequence>MCKPTLPSRKPPLAIPLRQAKQTPRVDGRHYKVPPDRHSARRAQAGTQDPGASRAFHPDRGHLYKRPLQPTTVHSLIASLSGISVRTKHPNSYSTPRYPQSNGQAEATNKTLITALKKGSSKPKESGWKLLPASCGLIEPHPDVRQETLPSPSHTADDANAELGRNLDWADEVRETASIRMADYQQRAAAHYNRKARPRALKMVRWSLESNGSQKIHLVPTSGSPFEFLPFRSKLNLQLFFLRYKRNYNPFSAFFQLTPLSGVASLLPSARPSRPPPHAGGHL</sequence>
<feature type="region of interest" description="Disordered" evidence="1">
    <location>
        <begin position="86"/>
        <end position="105"/>
    </location>
</feature>
<dbReference type="InterPro" id="IPR012337">
    <property type="entry name" value="RNaseH-like_sf"/>
</dbReference>
<evidence type="ECO:0000256" key="1">
    <source>
        <dbReference type="SAM" id="MobiDB-lite"/>
    </source>
</evidence>
<evidence type="ECO:0000313" key="3">
    <source>
        <dbReference type="Proteomes" id="UP000288805"/>
    </source>
</evidence>
<protein>
    <recommendedName>
        <fullName evidence="4">Integrase catalytic domain-containing protein</fullName>
    </recommendedName>
</protein>
<comment type="caution">
    <text evidence="2">The sequence shown here is derived from an EMBL/GenBank/DDBJ whole genome shotgun (WGS) entry which is preliminary data.</text>
</comment>
<evidence type="ECO:0000313" key="2">
    <source>
        <dbReference type="EMBL" id="RVW75786.1"/>
    </source>
</evidence>
<dbReference type="AlphaFoldDB" id="A0A438GU96"/>
<feature type="region of interest" description="Disordered" evidence="1">
    <location>
        <begin position="1"/>
        <end position="54"/>
    </location>
</feature>
<gene>
    <name evidence="2" type="ORF">CK203_059885</name>
</gene>
<reference evidence="2 3" key="1">
    <citation type="journal article" date="2018" name="PLoS Genet.">
        <title>Population sequencing reveals clonal diversity and ancestral inbreeding in the grapevine cultivar Chardonnay.</title>
        <authorList>
            <person name="Roach M.J."/>
            <person name="Johnson D.L."/>
            <person name="Bohlmann J."/>
            <person name="van Vuuren H.J."/>
            <person name="Jones S.J."/>
            <person name="Pretorius I.S."/>
            <person name="Schmidt S.A."/>
            <person name="Borneman A.R."/>
        </authorList>
    </citation>
    <scope>NUCLEOTIDE SEQUENCE [LARGE SCALE GENOMIC DNA]</scope>
    <source>
        <strain evidence="3">cv. Chardonnay</strain>
        <tissue evidence="2">Leaf</tissue>
    </source>
</reference>
<dbReference type="EMBL" id="QGNW01000341">
    <property type="protein sequence ID" value="RVW75786.1"/>
    <property type="molecule type" value="Genomic_DNA"/>
</dbReference>
<feature type="compositionally biased region" description="Basic and acidic residues" evidence="1">
    <location>
        <begin position="24"/>
        <end position="38"/>
    </location>
</feature>
<dbReference type="InterPro" id="IPR036397">
    <property type="entry name" value="RNaseH_sf"/>
</dbReference>
<dbReference type="Gene3D" id="3.30.420.10">
    <property type="entry name" value="Ribonuclease H-like superfamily/Ribonuclease H"/>
    <property type="match status" value="1"/>
</dbReference>
<name>A0A438GU96_VITVI</name>
<feature type="compositionally biased region" description="Polar residues" evidence="1">
    <location>
        <begin position="90"/>
        <end position="105"/>
    </location>
</feature>